<sequence>MQAAPSPHSQSPTERRQLARLAGACYLLIIVFGVTGQLLLRGPLIDYTNAAATAANLLAEQSAWRLSIAGDLLMHSLDIVVMIALFHLLSPVNRTLACMALIANVIQTAIAGANKLTLIMPLLLLDSASPAEVKAVATEVMQWIHLHDYGFGIALIFFGLACLAYGWLLFHSAEFPKFIGVLMALAGCAYLLNSVTLLLAPALSGLVFPVLVLSFIGELTFTLWLLIKGTRT</sequence>
<comment type="caution">
    <text evidence="2">The sequence shown here is derived from an EMBL/GenBank/DDBJ whole genome shotgun (WGS) entry which is preliminary data.</text>
</comment>
<feature type="transmembrane region" description="Helical" evidence="1">
    <location>
        <begin position="101"/>
        <end position="124"/>
    </location>
</feature>
<protein>
    <submittedName>
        <fullName evidence="2">DUF4386 domain-containing protein</fullName>
    </submittedName>
</protein>
<evidence type="ECO:0000256" key="1">
    <source>
        <dbReference type="SAM" id="Phobius"/>
    </source>
</evidence>
<dbReference type="InterPro" id="IPR025495">
    <property type="entry name" value="DUF4386"/>
</dbReference>
<feature type="transmembrane region" description="Helical" evidence="1">
    <location>
        <begin position="206"/>
        <end position="227"/>
    </location>
</feature>
<organism evidence="2 3">
    <name type="scientific">Gilvimarinus algae</name>
    <dbReference type="NCBI Taxonomy" id="3058037"/>
    <lineage>
        <taxon>Bacteria</taxon>
        <taxon>Pseudomonadati</taxon>
        <taxon>Pseudomonadota</taxon>
        <taxon>Gammaproteobacteria</taxon>
        <taxon>Cellvibrionales</taxon>
        <taxon>Cellvibrionaceae</taxon>
        <taxon>Gilvimarinus</taxon>
    </lineage>
</organism>
<dbReference type="RefSeq" id="WP_302714821.1">
    <property type="nucleotide sequence ID" value="NZ_JAULRT010000062.1"/>
</dbReference>
<evidence type="ECO:0000313" key="2">
    <source>
        <dbReference type="EMBL" id="MDO3383796.1"/>
    </source>
</evidence>
<accession>A0ABT8TIN5</accession>
<keyword evidence="1" id="KW-0472">Membrane</keyword>
<keyword evidence="3" id="KW-1185">Reference proteome</keyword>
<proteinExistence type="predicted"/>
<feature type="transmembrane region" description="Helical" evidence="1">
    <location>
        <begin position="149"/>
        <end position="170"/>
    </location>
</feature>
<dbReference type="EMBL" id="JAULRT010000062">
    <property type="protein sequence ID" value="MDO3383796.1"/>
    <property type="molecule type" value="Genomic_DNA"/>
</dbReference>
<keyword evidence="1" id="KW-1133">Transmembrane helix</keyword>
<gene>
    <name evidence="2" type="ORF">QWI16_16555</name>
</gene>
<dbReference type="Pfam" id="PF14329">
    <property type="entry name" value="DUF4386"/>
    <property type="match status" value="1"/>
</dbReference>
<keyword evidence="1" id="KW-0812">Transmembrane</keyword>
<feature type="transmembrane region" description="Helical" evidence="1">
    <location>
        <begin position="72"/>
        <end position="89"/>
    </location>
</feature>
<feature type="transmembrane region" description="Helical" evidence="1">
    <location>
        <begin position="21"/>
        <end position="40"/>
    </location>
</feature>
<reference evidence="2" key="1">
    <citation type="submission" date="2023-07" db="EMBL/GenBank/DDBJ databases">
        <title>Gilvimarinus algae sp. nov., isolated from the surface of Kelp.</title>
        <authorList>
            <person name="Sun Y.Y."/>
            <person name="Gong Y."/>
            <person name="Du Z.J."/>
        </authorList>
    </citation>
    <scope>NUCLEOTIDE SEQUENCE</scope>
    <source>
        <strain evidence="2">SDUM040014</strain>
    </source>
</reference>
<dbReference type="Proteomes" id="UP001168380">
    <property type="component" value="Unassembled WGS sequence"/>
</dbReference>
<feature type="transmembrane region" description="Helical" evidence="1">
    <location>
        <begin position="182"/>
        <end position="200"/>
    </location>
</feature>
<name>A0ABT8TIN5_9GAMM</name>
<evidence type="ECO:0000313" key="3">
    <source>
        <dbReference type="Proteomes" id="UP001168380"/>
    </source>
</evidence>